<dbReference type="GO" id="GO:0004797">
    <property type="term" value="F:thymidine kinase activity"/>
    <property type="evidence" value="ECO:0007669"/>
    <property type="project" value="UniProtKB-EC"/>
</dbReference>
<dbReference type="InterPro" id="IPR027417">
    <property type="entry name" value="P-loop_NTPase"/>
</dbReference>
<dbReference type="Proteomes" id="UP000177579">
    <property type="component" value="Unassembled WGS sequence"/>
</dbReference>
<feature type="binding site" evidence="9">
    <location>
        <position position="108"/>
    </location>
    <ligand>
        <name>substrate</name>
    </ligand>
</feature>
<dbReference type="GO" id="GO:0005524">
    <property type="term" value="F:ATP binding"/>
    <property type="evidence" value="ECO:0007669"/>
    <property type="project" value="UniProtKB-KW"/>
</dbReference>
<evidence type="ECO:0000313" key="12">
    <source>
        <dbReference type="EMBL" id="OGF40208.1"/>
    </source>
</evidence>
<accession>A0A1F5TMT8</accession>
<evidence type="ECO:0000256" key="10">
    <source>
        <dbReference type="RuleBase" id="RU000544"/>
    </source>
</evidence>
<gene>
    <name evidence="12" type="ORF">A2531_04615</name>
</gene>
<evidence type="ECO:0000256" key="6">
    <source>
        <dbReference type="ARBA" id="ARBA00022777"/>
    </source>
</evidence>
<dbReference type="SUPFAM" id="SSF52540">
    <property type="entry name" value="P-loop containing nucleoside triphosphate hydrolases"/>
    <property type="match status" value="1"/>
</dbReference>
<sequence length="180" mass="20446">MKLTLILGPMKSGKSFELINYFAPLKYTKQNFALFHPASNVRDEQINSRNGVYIESVKIQTIKNLIDGDYSIIGIDEIHMFPESEAEFIEQLLKKGTEIIISGLDMDHAGRLFPIVQKLMEMGPAEIKMKKAVCELCQDHNATYTQVLYNNEPIAKNLPPSIPDDGTFTYKPVCRKCFIK</sequence>
<dbReference type="GO" id="GO:0071897">
    <property type="term" value="P:DNA biosynthetic process"/>
    <property type="evidence" value="ECO:0007669"/>
    <property type="project" value="UniProtKB-KW"/>
</dbReference>
<evidence type="ECO:0000256" key="4">
    <source>
        <dbReference type="ARBA" id="ARBA00022679"/>
    </source>
</evidence>
<comment type="similarity">
    <text evidence="1 11">Belongs to the thymidine kinase family.</text>
</comment>
<dbReference type="PIRSF" id="PIRSF035805">
    <property type="entry name" value="TK_cell"/>
    <property type="match status" value="1"/>
</dbReference>
<dbReference type="EMBL" id="MFGO01000033">
    <property type="protein sequence ID" value="OGF40208.1"/>
    <property type="molecule type" value="Genomic_DNA"/>
</dbReference>
<keyword evidence="5 10" id="KW-0547">Nucleotide-binding</keyword>
<dbReference type="PANTHER" id="PTHR11441">
    <property type="entry name" value="THYMIDINE KINASE"/>
    <property type="match status" value="1"/>
</dbReference>
<dbReference type="GO" id="GO:0046104">
    <property type="term" value="P:thymidine metabolic process"/>
    <property type="evidence" value="ECO:0007669"/>
    <property type="project" value="TreeGrafter"/>
</dbReference>
<reference evidence="12 13" key="1">
    <citation type="journal article" date="2016" name="Nat. Commun.">
        <title>Thousands of microbial genomes shed light on interconnected biogeochemical processes in an aquifer system.</title>
        <authorList>
            <person name="Anantharaman K."/>
            <person name="Brown C.T."/>
            <person name="Hug L.A."/>
            <person name="Sharon I."/>
            <person name="Castelle C.J."/>
            <person name="Probst A.J."/>
            <person name="Thomas B.C."/>
            <person name="Singh A."/>
            <person name="Wilkins M.J."/>
            <person name="Karaoz U."/>
            <person name="Brodie E.L."/>
            <person name="Williams K.H."/>
            <person name="Hubbard S.S."/>
            <person name="Banfield J.F."/>
        </authorList>
    </citation>
    <scope>NUCLEOTIDE SEQUENCE [LARGE SCALE GENOMIC DNA]</scope>
</reference>
<dbReference type="EC" id="2.7.1.21" evidence="2 10"/>
<keyword evidence="7 10" id="KW-0067">ATP-binding</keyword>
<comment type="caution">
    <text evidence="12">The sequence shown here is derived from an EMBL/GenBank/DDBJ whole genome shotgun (WGS) entry which is preliminary data.</text>
</comment>
<keyword evidence="4 10" id="KW-0808">Transferase</keyword>
<evidence type="ECO:0000256" key="8">
    <source>
        <dbReference type="PIRSR" id="PIRSR035805-1"/>
    </source>
</evidence>
<evidence type="ECO:0000313" key="13">
    <source>
        <dbReference type="Proteomes" id="UP000177579"/>
    </source>
</evidence>
<evidence type="ECO:0000256" key="7">
    <source>
        <dbReference type="ARBA" id="ARBA00022840"/>
    </source>
</evidence>
<dbReference type="Gene3D" id="3.40.50.300">
    <property type="entry name" value="P-loop containing nucleotide triphosphate hydrolases"/>
    <property type="match status" value="1"/>
</dbReference>
<keyword evidence="3 10" id="KW-0237">DNA synthesis</keyword>
<dbReference type="InterPro" id="IPR001267">
    <property type="entry name" value="Thymidine_kinase"/>
</dbReference>
<name>A0A1F5TMT8_9BACT</name>
<evidence type="ECO:0000256" key="5">
    <source>
        <dbReference type="ARBA" id="ARBA00022741"/>
    </source>
</evidence>
<evidence type="ECO:0000256" key="3">
    <source>
        <dbReference type="ARBA" id="ARBA00022634"/>
    </source>
</evidence>
<evidence type="ECO:0000256" key="1">
    <source>
        <dbReference type="ARBA" id="ARBA00007587"/>
    </source>
</evidence>
<evidence type="ECO:0000256" key="9">
    <source>
        <dbReference type="PIRSR" id="PIRSR035805-2"/>
    </source>
</evidence>
<feature type="active site" description="Proton acceptor" evidence="8">
    <location>
        <position position="77"/>
    </location>
</feature>
<dbReference type="Gene3D" id="3.30.60.20">
    <property type="match status" value="1"/>
</dbReference>
<comment type="catalytic activity">
    <reaction evidence="10">
        <text>thymidine + ATP = dTMP + ADP + H(+)</text>
        <dbReference type="Rhea" id="RHEA:19129"/>
        <dbReference type="ChEBI" id="CHEBI:15378"/>
        <dbReference type="ChEBI" id="CHEBI:17748"/>
        <dbReference type="ChEBI" id="CHEBI:30616"/>
        <dbReference type="ChEBI" id="CHEBI:63528"/>
        <dbReference type="ChEBI" id="CHEBI:456216"/>
        <dbReference type="EC" id="2.7.1.21"/>
    </reaction>
</comment>
<feature type="binding site" evidence="9">
    <location>
        <position position="170"/>
    </location>
    <ligand>
        <name>substrate</name>
    </ligand>
</feature>
<organism evidence="12 13">
    <name type="scientific">Candidatus Falkowbacteria bacterium RIFOXYD2_FULL_34_120</name>
    <dbReference type="NCBI Taxonomy" id="1798007"/>
    <lineage>
        <taxon>Bacteria</taxon>
        <taxon>Candidatus Falkowiibacteriota</taxon>
    </lineage>
</organism>
<keyword evidence="6 10" id="KW-0418">Kinase</keyword>
<dbReference type="PANTHER" id="PTHR11441:SF0">
    <property type="entry name" value="THYMIDINE KINASE, CYTOSOLIC"/>
    <property type="match status" value="1"/>
</dbReference>
<evidence type="ECO:0000256" key="2">
    <source>
        <dbReference type="ARBA" id="ARBA00012118"/>
    </source>
</evidence>
<dbReference type="Pfam" id="PF00265">
    <property type="entry name" value="TK"/>
    <property type="match status" value="1"/>
</dbReference>
<dbReference type="AlphaFoldDB" id="A0A1F5TMT8"/>
<protein>
    <recommendedName>
        <fullName evidence="2 10">Thymidine kinase</fullName>
        <ecNumber evidence="2 10">2.7.1.21</ecNumber>
    </recommendedName>
</protein>
<proteinExistence type="inferred from homology"/>
<evidence type="ECO:0000256" key="11">
    <source>
        <dbReference type="RuleBase" id="RU004165"/>
    </source>
</evidence>